<dbReference type="GO" id="GO:0007189">
    <property type="term" value="P:adenylate cyclase-activating G protein-coupled receptor signaling pathway"/>
    <property type="evidence" value="ECO:0007669"/>
    <property type="project" value="TreeGrafter"/>
</dbReference>
<dbReference type="GO" id="GO:0004930">
    <property type="term" value="F:G protein-coupled receptor activity"/>
    <property type="evidence" value="ECO:0007669"/>
    <property type="project" value="UniProtKB-KW"/>
</dbReference>
<comment type="subcellular location">
    <subcellularLocation>
        <location evidence="1">Cell membrane</location>
        <topology evidence="1">Multi-pass membrane protein</topology>
    </subcellularLocation>
</comment>
<dbReference type="GO" id="GO:0005886">
    <property type="term" value="C:plasma membrane"/>
    <property type="evidence" value="ECO:0007669"/>
    <property type="project" value="UniProtKB-SubCell"/>
</dbReference>
<evidence type="ECO:0000256" key="10">
    <source>
        <dbReference type="SAM" id="MobiDB-lite"/>
    </source>
</evidence>
<feature type="transmembrane region" description="Helical" evidence="11">
    <location>
        <begin position="199"/>
        <end position="221"/>
    </location>
</feature>
<keyword evidence="2" id="KW-1003">Cell membrane</keyword>
<evidence type="ECO:0000313" key="13">
    <source>
        <dbReference type="Proteomes" id="UP000792457"/>
    </source>
</evidence>
<evidence type="ECO:0000256" key="7">
    <source>
        <dbReference type="ARBA" id="ARBA00023170"/>
    </source>
</evidence>
<evidence type="ECO:0000256" key="4">
    <source>
        <dbReference type="ARBA" id="ARBA00022989"/>
    </source>
</evidence>
<keyword evidence="6 11" id="KW-0472">Membrane</keyword>
<keyword evidence="7" id="KW-0675">Receptor</keyword>
<evidence type="ECO:0000256" key="5">
    <source>
        <dbReference type="ARBA" id="ARBA00023040"/>
    </source>
</evidence>
<keyword evidence="13" id="KW-1185">Reference proteome</keyword>
<evidence type="ECO:0000256" key="8">
    <source>
        <dbReference type="ARBA" id="ARBA00023180"/>
    </source>
</evidence>
<keyword evidence="5" id="KW-0297">G-protein coupled receptor</keyword>
<evidence type="ECO:0000256" key="2">
    <source>
        <dbReference type="ARBA" id="ARBA00022475"/>
    </source>
</evidence>
<dbReference type="AlphaFoldDB" id="A0A8K0JWH2"/>
<proteinExistence type="predicted"/>
<keyword evidence="3 11" id="KW-0812">Transmembrane</keyword>
<reference evidence="12" key="2">
    <citation type="submission" date="2017-10" db="EMBL/GenBank/DDBJ databases">
        <title>Ladona fulva Genome sequencing and assembly.</title>
        <authorList>
            <person name="Murali S."/>
            <person name="Richards S."/>
            <person name="Bandaranaike D."/>
            <person name="Bellair M."/>
            <person name="Blankenburg K."/>
            <person name="Chao H."/>
            <person name="Dinh H."/>
            <person name="Doddapaneni H."/>
            <person name="Dugan-Rocha S."/>
            <person name="Elkadiri S."/>
            <person name="Gnanaolivu R."/>
            <person name="Hernandez B."/>
            <person name="Skinner E."/>
            <person name="Javaid M."/>
            <person name="Lee S."/>
            <person name="Li M."/>
            <person name="Ming W."/>
            <person name="Munidasa M."/>
            <person name="Muniz J."/>
            <person name="Nguyen L."/>
            <person name="Hughes D."/>
            <person name="Osuji N."/>
            <person name="Pu L.-L."/>
            <person name="Puazo M."/>
            <person name="Qu C."/>
            <person name="Quiroz J."/>
            <person name="Raj R."/>
            <person name="Weissenberger G."/>
            <person name="Xin Y."/>
            <person name="Zou X."/>
            <person name="Han Y."/>
            <person name="Worley K."/>
            <person name="Muzny D."/>
            <person name="Gibbs R."/>
        </authorList>
    </citation>
    <scope>NUCLEOTIDE SEQUENCE</scope>
    <source>
        <strain evidence="12">Sampled in the wild</strain>
    </source>
</reference>
<organism evidence="12 13">
    <name type="scientific">Ladona fulva</name>
    <name type="common">Scarce chaser dragonfly</name>
    <name type="synonym">Libellula fulva</name>
    <dbReference type="NCBI Taxonomy" id="123851"/>
    <lineage>
        <taxon>Eukaryota</taxon>
        <taxon>Metazoa</taxon>
        <taxon>Ecdysozoa</taxon>
        <taxon>Arthropoda</taxon>
        <taxon>Hexapoda</taxon>
        <taxon>Insecta</taxon>
        <taxon>Pterygota</taxon>
        <taxon>Palaeoptera</taxon>
        <taxon>Odonata</taxon>
        <taxon>Epiprocta</taxon>
        <taxon>Anisoptera</taxon>
        <taxon>Libelluloidea</taxon>
        <taxon>Libellulidae</taxon>
        <taxon>Ladona</taxon>
    </lineage>
</organism>
<feature type="transmembrane region" description="Helical" evidence="11">
    <location>
        <begin position="70"/>
        <end position="92"/>
    </location>
</feature>
<dbReference type="PANTHER" id="PTHR11866:SF16">
    <property type="entry name" value="PROSTAGLANDIN E2 RECEPTOR EP4 SUBTYPE-LIKE PROTEIN"/>
    <property type="match status" value="1"/>
</dbReference>
<evidence type="ECO:0000313" key="12">
    <source>
        <dbReference type="EMBL" id="KAG8223631.1"/>
    </source>
</evidence>
<evidence type="ECO:0008006" key="14">
    <source>
        <dbReference type="Google" id="ProtNLM"/>
    </source>
</evidence>
<name>A0A8K0JWH2_LADFU</name>
<keyword evidence="9" id="KW-0807">Transducer</keyword>
<dbReference type="OrthoDB" id="8193713at2759"/>
<evidence type="ECO:0000256" key="6">
    <source>
        <dbReference type="ARBA" id="ARBA00023136"/>
    </source>
</evidence>
<feature type="transmembrane region" description="Helical" evidence="11">
    <location>
        <begin position="33"/>
        <end position="58"/>
    </location>
</feature>
<comment type="caution">
    <text evidence="12">The sequence shown here is derived from an EMBL/GenBank/DDBJ whole genome shotgun (WGS) entry which is preliminary data.</text>
</comment>
<keyword evidence="4 11" id="KW-1133">Transmembrane helix</keyword>
<evidence type="ECO:0000256" key="3">
    <source>
        <dbReference type="ARBA" id="ARBA00022692"/>
    </source>
</evidence>
<sequence>MWDPNSTASALESPLGANPATPFTTRGARHISVAGQAVVTASYAIGVAGNAAALAILSRSETARNRKQTLMLRCLAWNDLIALLGMLVQMHLTLYPPSSLYLPRVPTDLSPPTPSPLLEDLGSSEGWSEGTPSWEAVAPSSANLLLHSTASREALFEAESPEDGIEGTDVADGIPGSTSPTRTPLPSMGTAHFLCVLRVVWRLFGLGSGCVAIVMAVERWIALTRPFLYQKVGHSLKLYHSYD</sequence>
<dbReference type="EMBL" id="KZ308169">
    <property type="protein sequence ID" value="KAG8223631.1"/>
    <property type="molecule type" value="Genomic_DNA"/>
</dbReference>
<keyword evidence="8" id="KW-0325">Glycoprotein</keyword>
<protein>
    <recommendedName>
        <fullName evidence="14">G-protein coupled receptors family 1 profile domain-containing protein</fullName>
    </recommendedName>
</protein>
<dbReference type="Proteomes" id="UP000792457">
    <property type="component" value="Unassembled WGS sequence"/>
</dbReference>
<dbReference type="PANTHER" id="PTHR11866">
    <property type="entry name" value="G-PROTEIN COUPLED RECEPTOR FAMILY 1 MEMBER"/>
    <property type="match status" value="1"/>
</dbReference>
<gene>
    <name evidence="12" type="ORF">J437_LFUL016592</name>
</gene>
<accession>A0A8K0JWH2</accession>
<feature type="region of interest" description="Disordered" evidence="10">
    <location>
        <begin position="159"/>
        <end position="182"/>
    </location>
</feature>
<evidence type="ECO:0000256" key="11">
    <source>
        <dbReference type="SAM" id="Phobius"/>
    </source>
</evidence>
<evidence type="ECO:0000256" key="1">
    <source>
        <dbReference type="ARBA" id="ARBA00004651"/>
    </source>
</evidence>
<reference evidence="12" key="1">
    <citation type="submission" date="2013-04" db="EMBL/GenBank/DDBJ databases">
        <authorList>
            <person name="Qu J."/>
            <person name="Murali S.C."/>
            <person name="Bandaranaike D."/>
            <person name="Bellair M."/>
            <person name="Blankenburg K."/>
            <person name="Chao H."/>
            <person name="Dinh H."/>
            <person name="Doddapaneni H."/>
            <person name="Downs B."/>
            <person name="Dugan-Rocha S."/>
            <person name="Elkadiri S."/>
            <person name="Gnanaolivu R.D."/>
            <person name="Hernandez B."/>
            <person name="Javaid M."/>
            <person name="Jayaseelan J.C."/>
            <person name="Lee S."/>
            <person name="Li M."/>
            <person name="Ming W."/>
            <person name="Munidasa M."/>
            <person name="Muniz J."/>
            <person name="Nguyen L."/>
            <person name="Ongeri F."/>
            <person name="Osuji N."/>
            <person name="Pu L.-L."/>
            <person name="Puazo M."/>
            <person name="Qu C."/>
            <person name="Quiroz J."/>
            <person name="Raj R."/>
            <person name="Weissenberger G."/>
            <person name="Xin Y."/>
            <person name="Zou X."/>
            <person name="Han Y."/>
            <person name="Richards S."/>
            <person name="Worley K."/>
            <person name="Muzny D."/>
            <person name="Gibbs R."/>
        </authorList>
    </citation>
    <scope>NUCLEOTIDE SEQUENCE</scope>
    <source>
        <strain evidence="12">Sampled in the wild</strain>
    </source>
</reference>
<evidence type="ECO:0000256" key="9">
    <source>
        <dbReference type="ARBA" id="ARBA00023224"/>
    </source>
</evidence>
<dbReference type="GO" id="GO:0007204">
    <property type="term" value="P:positive regulation of cytosolic calcium ion concentration"/>
    <property type="evidence" value="ECO:0007669"/>
    <property type="project" value="TreeGrafter"/>
</dbReference>
<dbReference type="InterPro" id="IPR008365">
    <property type="entry name" value="Prostanoid_rcpt"/>
</dbReference>